<evidence type="ECO:0000256" key="4">
    <source>
        <dbReference type="ARBA" id="ARBA00022989"/>
    </source>
</evidence>
<evidence type="ECO:0000256" key="5">
    <source>
        <dbReference type="ARBA" id="ARBA00023136"/>
    </source>
</evidence>
<dbReference type="InterPro" id="IPR012902">
    <property type="entry name" value="N_methyl_site"/>
</dbReference>
<evidence type="ECO:0000313" key="8">
    <source>
        <dbReference type="EMBL" id="AQQ72009.1"/>
    </source>
</evidence>
<dbReference type="SUPFAM" id="SSF54523">
    <property type="entry name" value="Pili subunits"/>
    <property type="match status" value="1"/>
</dbReference>
<dbReference type="EMBL" id="CP019646">
    <property type="protein sequence ID" value="AQQ72009.1"/>
    <property type="molecule type" value="Genomic_DNA"/>
</dbReference>
<dbReference type="KEGG" id="pbas:SMSP2_02388"/>
<keyword evidence="5 7" id="KW-0472">Membrane</keyword>
<dbReference type="PROSITE" id="PS00409">
    <property type="entry name" value="PROKAR_NTER_METHYL"/>
    <property type="match status" value="1"/>
</dbReference>
<reference evidence="9" key="1">
    <citation type="submission" date="2017-02" db="EMBL/GenBank/DDBJ databases">
        <title>Comparative genomics and description of representatives of a novel lineage of planctomycetes thriving in anoxic sediments.</title>
        <authorList>
            <person name="Spring S."/>
            <person name="Bunk B."/>
            <person name="Sproer C."/>
        </authorList>
    </citation>
    <scope>NUCLEOTIDE SEQUENCE [LARGE SCALE GENOMIC DNA]</scope>
    <source>
        <strain evidence="9">SM-Chi-D1</strain>
    </source>
</reference>
<dbReference type="PANTHER" id="PTHR30093">
    <property type="entry name" value="GENERAL SECRETION PATHWAY PROTEIN G"/>
    <property type="match status" value="1"/>
</dbReference>
<dbReference type="NCBIfam" id="TIGR02532">
    <property type="entry name" value="IV_pilin_GFxxxE"/>
    <property type="match status" value="1"/>
</dbReference>
<accession>A0A1Q2MH80</accession>
<keyword evidence="9" id="KW-1185">Reference proteome</keyword>
<evidence type="ECO:0000313" key="9">
    <source>
        <dbReference type="Proteomes" id="UP000188181"/>
    </source>
</evidence>
<proteinExistence type="predicted"/>
<evidence type="ECO:0000256" key="1">
    <source>
        <dbReference type="ARBA" id="ARBA00004167"/>
    </source>
</evidence>
<keyword evidence="3 7" id="KW-0812">Transmembrane</keyword>
<evidence type="ECO:0000256" key="6">
    <source>
        <dbReference type="SAM" id="MobiDB-lite"/>
    </source>
</evidence>
<dbReference type="InterPro" id="IPR045584">
    <property type="entry name" value="Pilin-like"/>
</dbReference>
<keyword evidence="2" id="KW-0488">Methylation</keyword>
<feature type="region of interest" description="Disordered" evidence="6">
    <location>
        <begin position="119"/>
        <end position="141"/>
    </location>
</feature>
<dbReference type="PANTHER" id="PTHR30093:SF44">
    <property type="entry name" value="TYPE II SECRETION SYSTEM CORE PROTEIN G"/>
    <property type="match status" value="1"/>
</dbReference>
<dbReference type="Gene3D" id="3.30.700.10">
    <property type="entry name" value="Glycoprotein, Type 4 Pilin"/>
    <property type="match status" value="1"/>
</dbReference>
<organism evidence="8 9">
    <name type="scientific">Limihaloglobus sulfuriphilus</name>
    <dbReference type="NCBI Taxonomy" id="1851148"/>
    <lineage>
        <taxon>Bacteria</taxon>
        <taxon>Pseudomonadati</taxon>
        <taxon>Planctomycetota</taxon>
        <taxon>Phycisphaerae</taxon>
        <taxon>Sedimentisphaerales</taxon>
        <taxon>Sedimentisphaeraceae</taxon>
        <taxon>Limihaloglobus</taxon>
    </lineage>
</organism>
<dbReference type="RefSeq" id="WP_146684244.1">
    <property type="nucleotide sequence ID" value="NZ_CP019646.1"/>
</dbReference>
<comment type="subcellular location">
    <subcellularLocation>
        <location evidence="1">Membrane</location>
        <topology evidence="1">Single-pass membrane protein</topology>
    </subcellularLocation>
</comment>
<feature type="transmembrane region" description="Helical" evidence="7">
    <location>
        <begin position="6"/>
        <end position="29"/>
    </location>
</feature>
<feature type="compositionally biased region" description="Polar residues" evidence="6">
    <location>
        <begin position="131"/>
        <end position="141"/>
    </location>
</feature>
<dbReference type="AlphaFoldDB" id="A0A1Q2MH80"/>
<dbReference type="OrthoDB" id="9920843at2"/>
<name>A0A1Q2MH80_9BACT</name>
<sequence>MKRKGFTLVELMVVVLIVAILAAVTIPLLRGRIDAAKWAEGKAGIGTIATAIRAMYAESGGNSTYGSEPATLGDLGFESGDLDGTYFSGPGDDGTGGDYAFNIVTWSESDLVFTVTCTSPEGGPDGGPFTYDSSDGSLNED</sequence>
<dbReference type="GO" id="GO:0016020">
    <property type="term" value="C:membrane"/>
    <property type="evidence" value="ECO:0007669"/>
    <property type="project" value="UniProtKB-SubCell"/>
</dbReference>
<evidence type="ECO:0000256" key="7">
    <source>
        <dbReference type="SAM" id="Phobius"/>
    </source>
</evidence>
<dbReference type="STRING" id="1851148.SMSP2_02388"/>
<dbReference type="Pfam" id="PF07963">
    <property type="entry name" value="N_methyl"/>
    <property type="match status" value="1"/>
</dbReference>
<keyword evidence="4 7" id="KW-1133">Transmembrane helix</keyword>
<evidence type="ECO:0000256" key="2">
    <source>
        <dbReference type="ARBA" id="ARBA00022481"/>
    </source>
</evidence>
<evidence type="ECO:0000256" key="3">
    <source>
        <dbReference type="ARBA" id="ARBA00022692"/>
    </source>
</evidence>
<dbReference type="Proteomes" id="UP000188181">
    <property type="component" value="Chromosome"/>
</dbReference>
<gene>
    <name evidence="8" type="primary">xcpT_19</name>
    <name evidence="8" type="ORF">SMSP2_02388</name>
</gene>
<protein>
    <submittedName>
        <fullName evidence="8">PilD-dependent protein PddA</fullName>
    </submittedName>
</protein>